<dbReference type="InterPro" id="IPR007569">
    <property type="entry name" value="DUF559"/>
</dbReference>
<name>A0ABP5TMF5_9PSEU</name>
<dbReference type="SUPFAM" id="SSF52980">
    <property type="entry name" value="Restriction endonuclease-like"/>
    <property type="match status" value="1"/>
</dbReference>
<dbReference type="Pfam" id="PF04480">
    <property type="entry name" value="DUF559"/>
    <property type="match status" value="1"/>
</dbReference>
<dbReference type="InterPro" id="IPR011335">
    <property type="entry name" value="Restrct_endonuc-II-like"/>
</dbReference>
<protein>
    <recommendedName>
        <fullName evidence="1">DUF559 domain-containing protein</fullName>
    </recommendedName>
</protein>
<gene>
    <name evidence="2" type="ORF">GCM10009854_38230</name>
</gene>
<evidence type="ECO:0000313" key="3">
    <source>
        <dbReference type="Proteomes" id="UP001501218"/>
    </source>
</evidence>
<sequence>MPDVDVTVFRRAEAIAAGWTDEQLRSPAFRRVLQGIYTTGGTPLTHELKCAAAALTVPKGSVITGRSAALLRGVPMVDFSAPVEMIVPREVAMLRRAGLRCTSARITEPEHSPWRRIAVAGFPRIAFDVLKQRSMTRAVAHCEVLLHAGVVALDDIAAFLPGRHDHGVRRVRQRLPYLDGRAESVPESVLRVELVREGLRPVPQLEVFDGAEFVARVDLAFPESLVAVEYDGGWHADPVQIERDGARRARLRELGWRVLVVTNEELRNDVRGLVERVTAAVRAAEAPAR</sequence>
<dbReference type="Proteomes" id="UP001501218">
    <property type="component" value="Unassembled WGS sequence"/>
</dbReference>
<comment type="caution">
    <text evidence="2">The sequence shown here is derived from an EMBL/GenBank/DDBJ whole genome shotgun (WGS) entry which is preliminary data.</text>
</comment>
<proteinExistence type="predicted"/>
<dbReference type="Gene3D" id="3.40.960.10">
    <property type="entry name" value="VSR Endonuclease"/>
    <property type="match status" value="1"/>
</dbReference>
<dbReference type="EMBL" id="BAAARA010000015">
    <property type="protein sequence ID" value="GAA2356423.1"/>
    <property type="molecule type" value="Genomic_DNA"/>
</dbReference>
<evidence type="ECO:0000313" key="2">
    <source>
        <dbReference type="EMBL" id="GAA2356423.1"/>
    </source>
</evidence>
<keyword evidence="3" id="KW-1185">Reference proteome</keyword>
<evidence type="ECO:0000259" key="1">
    <source>
        <dbReference type="Pfam" id="PF04480"/>
    </source>
</evidence>
<feature type="domain" description="DUF559" evidence="1">
    <location>
        <begin position="217"/>
        <end position="281"/>
    </location>
</feature>
<reference evidence="3" key="1">
    <citation type="journal article" date="2019" name="Int. J. Syst. Evol. Microbiol.">
        <title>The Global Catalogue of Microorganisms (GCM) 10K type strain sequencing project: providing services to taxonomists for standard genome sequencing and annotation.</title>
        <authorList>
            <consortium name="The Broad Institute Genomics Platform"/>
            <consortium name="The Broad Institute Genome Sequencing Center for Infectious Disease"/>
            <person name="Wu L."/>
            <person name="Ma J."/>
        </authorList>
    </citation>
    <scope>NUCLEOTIDE SEQUENCE [LARGE SCALE GENOMIC DNA]</scope>
    <source>
        <strain evidence="3">JCM 16221</strain>
    </source>
</reference>
<organism evidence="2 3">
    <name type="scientific">Saccharopolyspora halophila</name>
    <dbReference type="NCBI Taxonomy" id="405551"/>
    <lineage>
        <taxon>Bacteria</taxon>
        <taxon>Bacillati</taxon>
        <taxon>Actinomycetota</taxon>
        <taxon>Actinomycetes</taxon>
        <taxon>Pseudonocardiales</taxon>
        <taxon>Pseudonocardiaceae</taxon>
        <taxon>Saccharopolyspora</taxon>
    </lineage>
</organism>
<accession>A0ABP5TMF5</accession>